<evidence type="ECO:0000313" key="7">
    <source>
        <dbReference type="Proteomes" id="UP000559809"/>
    </source>
</evidence>
<dbReference type="PANTHER" id="PTHR37533">
    <property type="entry name" value="FLAGELLAR HOOK-LENGTH CONTROL PROTEIN"/>
    <property type="match status" value="1"/>
</dbReference>
<keyword evidence="6" id="KW-0969">Cilium</keyword>
<feature type="domain" description="Flagellar hook-length control protein-like C-terminal" evidence="5">
    <location>
        <begin position="328"/>
        <end position="402"/>
    </location>
</feature>
<dbReference type="PRINTS" id="PR01007">
    <property type="entry name" value="FLGHOOKFLIK"/>
</dbReference>
<evidence type="ECO:0000259" key="5">
    <source>
        <dbReference type="Pfam" id="PF02120"/>
    </source>
</evidence>
<feature type="compositionally biased region" description="Polar residues" evidence="4">
    <location>
        <begin position="1"/>
        <end position="10"/>
    </location>
</feature>
<comment type="function">
    <text evidence="1">Controls the length of the flagellar hook.</text>
</comment>
<dbReference type="Proteomes" id="UP000559809">
    <property type="component" value="Unassembled WGS sequence"/>
</dbReference>
<comment type="caution">
    <text evidence="6">The sequence shown here is derived from an EMBL/GenBank/DDBJ whole genome shotgun (WGS) entry which is preliminary data.</text>
</comment>
<feature type="compositionally biased region" description="Low complexity" evidence="4">
    <location>
        <begin position="39"/>
        <end position="51"/>
    </location>
</feature>
<dbReference type="InterPro" id="IPR038610">
    <property type="entry name" value="FliK-like_C_sf"/>
</dbReference>
<keyword evidence="6" id="KW-0966">Cell projection</keyword>
<dbReference type="EMBL" id="JACCEM010000021">
    <property type="protein sequence ID" value="NYT51933.1"/>
    <property type="molecule type" value="Genomic_DNA"/>
</dbReference>
<dbReference type="InterPro" id="IPR021136">
    <property type="entry name" value="Flagellar_hook_control-like_C"/>
</dbReference>
<dbReference type="AlphaFoldDB" id="A0A853G4X5"/>
<proteinExistence type="inferred from homology"/>
<accession>A0A853G4X5</accession>
<dbReference type="InterPro" id="IPR001635">
    <property type="entry name" value="Flag_hook_Flik"/>
</dbReference>
<feature type="compositionally biased region" description="Polar residues" evidence="4">
    <location>
        <begin position="24"/>
        <end position="38"/>
    </location>
</feature>
<reference evidence="6 7" key="1">
    <citation type="submission" date="2020-07" db="EMBL/GenBank/DDBJ databases">
        <title>Taxonomic revisions and descriptions of new bacterial species based on genomic comparisons in the high-G+C-content subgroup of the family Alcaligenaceae.</title>
        <authorList>
            <person name="Szabo A."/>
            <person name="Felfoldi T."/>
        </authorList>
    </citation>
    <scope>NUCLEOTIDE SEQUENCE [LARGE SCALE GENOMIC DNA]</scope>
    <source>
        <strain evidence="6 7">LMG 24012</strain>
    </source>
</reference>
<feature type="compositionally biased region" description="Basic and acidic residues" evidence="4">
    <location>
        <begin position="52"/>
        <end position="68"/>
    </location>
</feature>
<feature type="region of interest" description="Disordered" evidence="4">
    <location>
        <begin position="1"/>
        <end position="69"/>
    </location>
</feature>
<dbReference type="Gene3D" id="3.30.750.140">
    <property type="match status" value="1"/>
</dbReference>
<organism evidence="6 7">
    <name type="scientific">Parapusillimonas granuli</name>
    <dbReference type="NCBI Taxonomy" id="380911"/>
    <lineage>
        <taxon>Bacteria</taxon>
        <taxon>Pseudomonadati</taxon>
        <taxon>Pseudomonadota</taxon>
        <taxon>Betaproteobacteria</taxon>
        <taxon>Burkholderiales</taxon>
        <taxon>Alcaligenaceae</taxon>
        <taxon>Parapusillimonas</taxon>
    </lineage>
</organism>
<keyword evidence="3" id="KW-1005">Bacterial flagellum biogenesis</keyword>
<keyword evidence="7" id="KW-1185">Reference proteome</keyword>
<comment type="similarity">
    <text evidence="2">Belongs to the FliK family.</text>
</comment>
<keyword evidence="6" id="KW-0282">Flagellum</keyword>
<evidence type="ECO:0000256" key="3">
    <source>
        <dbReference type="ARBA" id="ARBA00022795"/>
    </source>
</evidence>
<dbReference type="RefSeq" id="WP_180158605.1">
    <property type="nucleotide sequence ID" value="NZ_JACCEM010000021.1"/>
</dbReference>
<gene>
    <name evidence="6" type="ORF">H0A72_21725</name>
</gene>
<dbReference type="PANTHER" id="PTHR37533:SF2">
    <property type="entry name" value="FLAGELLAR HOOK-LENGTH CONTROL PROTEIN"/>
    <property type="match status" value="1"/>
</dbReference>
<evidence type="ECO:0000256" key="4">
    <source>
        <dbReference type="SAM" id="MobiDB-lite"/>
    </source>
</evidence>
<evidence type="ECO:0000313" key="6">
    <source>
        <dbReference type="EMBL" id="NYT51933.1"/>
    </source>
</evidence>
<dbReference type="GO" id="GO:0044780">
    <property type="term" value="P:bacterial-type flagellum assembly"/>
    <property type="evidence" value="ECO:0007669"/>
    <property type="project" value="InterPro"/>
</dbReference>
<dbReference type="Pfam" id="PF02120">
    <property type="entry name" value="Flg_hook"/>
    <property type="match status" value="1"/>
</dbReference>
<name>A0A853G4X5_9BURK</name>
<dbReference type="CDD" id="cd17470">
    <property type="entry name" value="T3SS_Flik_C"/>
    <property type="match status" value="1"/>
</dbReference>
<evidence type="ECO:0000256" key="1">
    <source>
        <dbReference type="ARBA" id="ARBA00003944"/>
    </source>
</evidence>
<dbReference type="InterPro" id="IPR052563">
    <property type="entry name" value="FliK"/>
</dbReference>
<sequence length="450" mass="43977">MNTTSISAALTATPPAPDRGRSNGAGSESGSFSSVLDTRQSAQAQAQQPAARDAEPARNTEPARHGAGDAELAQNAAEQGLAGAQNPAAVQAPADPAAAAEDALAGKSLPQVALRLAAEIAAVQQSVSGRSAVDGKAAAAARDADAAGRADAFDPRLGARLEDAGRAAATEFAARQNPAGAALPASPLSADGLAAGKAQAPSSGLIGSARAASIAGARQALLTMQARARAAEAAPGAGAQAAGIQAPGFDEALARASADLSGGIGLRADPAQADPQAAAAAGMNSPTGLAAPAAQPAGASPAVATPLNSPQWGADFSRQFVALAQGGPNTPHTAELRLDPPELGPLRISINISDNVAHAVFVSPHASVRQTVENSLAQLQQALAQAGISLGEANVSDQGQQAEQAFNERFGGGSARGGAAFALDGNAADTAGAPAARRAAAPNALVDTFA</sequence>
<protein>
    <submittedName>
        <fullName evidence="6">Flagellar hook-length control protein FliK</fullName>
    </submittedName>
</protein>
<evidence type="ECO:0000256" key="2">
    <source>
        <dbReference type="ARBA" id="ARBA00009149"/>
    </source>
</evidence>
<dbReference type="GO" id="GO:0009424">
    <property type="term" value="C:bacterial-type flagellum hook"/>
    <property type="evidence" value="ECO:0007669"/>
    <property type="project" value="InterPro"/>
</dbReference>